<evidence type="ECO:0000256" key="7">
    <source>
        <dbReference type="ARBA" id="ARBA00049442"/>
    </source>
</evidence>
<dbReference type="EMBL" id="QNRK01000005">
    <property type="protein sequence ID" value="RBP16377.1"/>
    <property type="molecule type" value="Genomic_DNA"/>
</dbReference>
<feature type="binding site" evidence="8">
    <location>
        <begin position="20"/>
        <end position="22"/>
    </location>
    <ligand>
        <name>shikimate</name>
        <dbReference type="ChEBI" id="CHEBI:36208"/>
    </ligand>
</feature>
<evidence type="ECO:0000259" key="11">
    <source>
        <dbReference type="Pfam" id="PF18317"/>
    </source>
</evidence>
<dbReference type="OrthoDB" id="9792692at2"/>
<dbReference type="Gene3D" id="3.40.50.720">
    <property type="entry name" value="NAD(P)-binding Rossmann-like Domain"/>
    <property type="match status" value="1"/>
</dbReference>
<proteinExistence type="inferred from homology"/>
<organism evidence="12 13">
    <name type="scientific">Roseiarcus fermentans</name>
    <dbReference type="NCBI Taxonomy" id="1473586"/>
    <lineage>
        <taxon>Bacteria</taxon>
        <taxon>Pseudomonadati</taxon>
        <taxon>Pseudomonadota</taxon>
        <taxon>Alphaproteobacteria</taxon>
        <taxon>Hyphomicrobiales</taxon>
        <taxon>Roseiarcaceae</taxon>
        <taxon>Roseiarcus</taxon>
    </lineage>
</organism>
<dbReference type="InterPro" id="IPR006151">
    <property type="entry name" value="Shikm_DH/Glu-tRNA_Rdtase"/>
</dbReference>
<dbReference type="PANTHER" id="PTHR21089">
    <property type="entry name" value="SHIKIMATE DEHYDROGENASE"/>
    <property type="match status" value="1"/>
</dbReference>
<reference evidence="12 13" key="1">
    <citation type="submission" date="2018-06" db="EMBL/GenBank/DDBJ databases">
        <title>Genomic Encyclopedia of Type Strains, Phase IV (KMG-IV): sequencing the most valuable type-strain genomes for metagenomic binning, comparative biology and taxonomic classification.</title>
        <authorList>
            <person name="Goeker M."/>
        </authorList>
    </citation>
    <scope>NUCLEOTIDE SEQUENCE [LARGE SCALE GENOMIC DNA]</scope>
    <source>
        <strain evidence="12 13">DSM 24875</strain>
    </source>
</reference>
<evidence type="ECO:0000256" key="5">
    <source>
        <dbReference type="ARBA" id="ARBA00023002"/>
    </source>
</evidence>
<keyword evidence="4 8" id="KW-0521">NADP</keyword>
<dbReference type="InterPro" id="IPR013708">
    <property type="entry name" value="Shikimate_DH-bd_N"/>
</dbReference>
<comment type="function">
    <text evidence="8">Involved in the biosynthesis of the chorismate, which leads to the biosynthesis of aromatic amino acids. Catalyzes the reversible NADPH linked reduction of 3-dehydroshikimate (DHSA) to yield shikimate (SA).</text>
</comment>
<gene>
    <name evidence="8" type="primary">aroE</name>
    <name evidence="12" type="ORF">DFR50_10518</name>
</gene>
<evidence type="ECO:0000256" key="2">
    <source>
        <dbReference type="ARBA" id="ARBA00012962"/>
    </source>
</evidence>
<dbReference type="PANTHER" id="PTHR21089:SF1">
    <property type="entry name" value="BIFUNCTIONAL 3-DEHYDROQUINATE DEHYDRATASE_SHIKIMATE DEHYDROGENASE, CHLOROPLASTIC"/>
    <property type="match status" value="1"/>
</dbReference>
<dbReference type="InterPro" id="IPR041121">
    <property type="entry name" value="SDH_C"/>
</dbReference>
<accession>A0A366FP96</accession>
<feature type="domain" description="Shikimate dehydrogenase substrate binding N-terminal" evidence="10">
    <location>
        <begin position="12"/>
        <end position="94"/>
    </location>
</feature>
<dbReference type="InterPro" id="IPR046346">
    <property type="entry name" value="Aminoacid_DH-like_N_sf"/>
</dbReference>
<dbReference type="CDD" id="cd01065">
    <property type="entry name" value="NAD_bind_Shikimate_DH"/>
    <property type="match status" value="1"/>
</dbReference>
<feature type="active site" description="Proton acceptor" evidence="8">
    <location>
        <position position="71"/>
    </location>
</feature>
<dbReference type="NCBIfam" id="NF001312">
    <property type="entry name" value="PRK00258.1-4"/>
    <property type="match status" value="1"/>
</dbReference>
<protein>
    <recommendedName>
        <fullName evidence="2 8">Shikimate dehydrogenase (NADP(+))</fullName>
        <shortName evidence="8">SDH</shortName>
        <ecNumber evidence="2 8">1.1.1.25</ecNumber>
    </recommendedName>
</protein>
<dbReference type="GO" id="GO:0009073">
    <property type="term" value="P:aromatic amino acid family biosynthetic process"/>
    <property type="evidence" value="ECO:0007669"/>
    <property type="project" value="UniProtKB-KW"/>
</dbReference>
<feature type="binding site" evidence="8">
    <location>
        <position position="107"/>
    </location>
    <ligand>
        <name>shikimate</name>
        <dbReference type="ChEBI" id="CHEBI:36208"/>
    </ligand>
</feature>
<dbReference type="GO" id="GO:0005829">
    <property type="term" value="C:cytosol"/>
    <property type="evidence" value="ECO:0007669"/>
    <property type="project" value="TreeGrafter"/>
</dbReference>
<evidence type="ECO:0000256" key="8">
    <source>
        <dbReference type="HAMAP-Rule" id="MF_00222"/>
    </source>
</evidence>
<dbReference type="RefSeq" id="WP_113888192.1">
    <property type="nucleotide sequence ID" value="NZ_QNRK01000005.1"/>
</dbReference>
<dbReference type="AlphaFoldDB" id="A0A366FP96"/>
<feature type="binding site" evidence="8">
    <location>
        <begin position="132"/>
        <end position="136"/>
    </location>
    <ligand>
        <name>NADP(+)</name>
        <dbReference type="ChEBI" id="CHEBI:58349"/>
    </ligand>
</feature>
<sequence>MTQPSARVRAGVAGWPVAHSRSPLIHGFWLERLGIEGAYERFPVPPGAFAAFAAEIGRNGLVGSNVTVPHKEAAFAACDRRTPTAEALGAVNTLWREDGRLWGDNTDVAGFLANMDEAAPGWADRRSALVIGAGGAARAIVHALVSRGFERVVLVNRTRSRAEALSAAFGAPVVVAGWDNLPELLPGADCLVNTSTLGMAGQPPLAIDLRTLPPDAVVSDIVYVPLRTSLIEAARARGLRTVEGLGMLLHQAAPAFERWFGRRPEVTPELRALVEADVRAQEAGR</sequence>
<dbReference type="GO" id="GO:0009423">
    <property type="term" value="P:chorismate biosynthetic process"/>
    <property type="evidence" value="ECO:0007669"/>
    <property type="project" value="UniProtKB-UniRule"/>
</dbReference>
<feature type="binding site" evidence="8">
    <location>
        <position position="244"/>
    </location>
    <ligand>
        <name>NADP(+)</name>
        <dbReference type="ChEBI" id="CHEBI:58349"/>
    </ligand>
</feature>
<dbReference type="InterPro" id="IPR036291">
    <property type="entry name" value="NAD(P)-bd_dom_sf"/>
</dbReference>
<dbReference type="Pfam" id="PF01488">
    <property type="entry name" value="Shikimate_DH"/>
    <property type="match status" value="1"/>
</dbReference>
<dbReference type="SUPFAM" id="SSF51735">
    <property type="entry name" value="NAD(P)-binding Rossmann-fold domains"/>
    <property type="match status" value="1"/>
</dbReference>
<name>A0A366FP96_9HYPH</name>
<dbReference type="Proteomes" id="UP000253529">
    <property type="component" value="Unassembled WGS sequence"/>
</dbReference>
<dbReference type="Pfam" id="PF18317">
    <property type="entry name" value="SDH_C"/>
    <property type="match status" value="1"/>
</dbReference>
<comment type="caution">
    <text evidence="8">Lacks conserved residue(s) required for the propagation of feature annotation.</text>
</comment>
<dbReference type="Pfam" id="PF08501">
    <property type="entry name" value="Shikimate_dh_N"/>
    <property type="match status" value="1"/>
</dbReference>
<dbReference type="InterPro" id="IPR022893">
    <property type="entry name" value="Shikimate_DH_fam"/>
</dbReference>
<dbReference type="GO" id="GO:0019632">
    <property type="term" value="P:shikimate metabolic process"/>
    <property type="evidence" value="ECO:0007669"/>
    <property type="project" value="InterPro"/>
</dbReference>
<keyword evidence="6 8" id="KW-0057">Aromatic amino acid biosynthesis</keyword>
<feature type="binding site" evidence="8">
    <location>
        <begin position="156"/>
        <end position="161"/>
    </location>
    <ligand>
        <name>NADP(+)</name>
        <dbReference type="ChEBI" id="CHEBI:58349"/>
    </ligand>
</feature>
<evidence type="ECO:0000256" key="6">
    <source>
        <dbReference type="ARBA" id="ARBA00023141"/>
    </source>
</evidence>
<evidence type="ECO:0000256" key="3">
    <source>
        <dbReference type="ARBA" id="ARBA00022605"/>
    </source>
</evidence>
<feature type="binding site" evidence="8">
    <location>
        <position position="92"/>
    </location>
    <ligand>
        <name>shikimate</name>
        <dbReference type="ChEBI" id="CHEBI:36208"/>
    </ligand>
</feature>
<dbReference type="NCBIfam" id="TIGR00507">
    <property type="entry name" value="aroE"/>
    <property type="match status" value="1"/>
</dbReference>
<dbReference type="UniPathway" id="UPA00053">
    <property type="reaction ID" value="UER00087"/>
</dbReference>
<evidence type="ECO:0000256" key="4">
    <source>
        <dbReference type="ARBA" id="ARBA00022857"/>
    </source>
</evidence>
<comment type="caution">
    <text evidence="12">The sequence shown here is derived from an EMBL/GenBank/DDBJ whole genome shotgun (WGS) entry which is preliminary data.</text>
</comment>
<comment type="similarity">
    <text evidence="8">Belongs to the shikimate dehydrogenase family.</text>
</comment>
<feature type="binding site" evidence="8">
    <location>
        <position position="223"/>
    </location>
    <ligand>
        <name>shikimate</name>
        <dbReference type="ChEBI" id="CHEBI:36208"/>
    </ligand>
</feature>
<evidence type="ECO:0000259" key="10">
    <source>
        <dbReference type="Pfam" id="PF08501"/>
    </source>
</evidence>
<dbReference type="EC" id="1.1.1.25" evidence="2 8"/>
<dbReference type="GO" id="GO:0050661">
    <property type="term" value="F:NADP binding"/>
    <property type="evidence" value="ECO:0007669"/>
    <property type="project" value="InterPro"/>
</dbReference>
<keyword evidence="5 8" id="KW-0560">Oxidoreductase</keyword>
<feature type="binding site" evidence="8">
    <location>
        <position position="221"/>
    </location>
    <ligand>
        <name>NADP(+)</name>
        <dbReference type="ChEBI" id="CHEBI:58349"/>
    </ligand>
</feature>
<comment type="pathway">
    <text evidence="1 8">Metabolic intermediate biosynthesis; chorismate biosynthesis; chorismate from D-erythrose 4-phosphate and phosphoenolpyruvate: step 4/7.</text>
</comment>
<dbReference type="InterPro" id="IPR011342">
    <property type="entry name" value="Shikimate_DH"/>
</dbReference>
<comment type="catalytic activity">
    <reaction evidence="7 8">
        <text>shikimate + NADP(+) = 3-dehydroshikimate + NADPH + H(+)</text>
        <dbReference type="Rhea" id="RHEA:17737"/>
        <dbReference type="ChEBI" id="CHEBI:15378"/>
        <dbReference type="ChEBI" id="CHEBI:16630"/>
        <dbReference type="ChEBI" id="CHEBI:36208"/>
        <dbReference type="ChEBI" id="CHEBI:57783"/>
        <dbReference type="ChEBI" id="CHEBI:58349"/>
        <dbReference type="EC" id="1.1.1.25"/>
    </reaction>
</comment>
<dbReference type="Gene3D" id="3.40.50.10860">
    <property type="entry name" value="Leucine Dehydrogenase, chain A, domain 1"/>
    <property type="match status" value="1"/>
</dbReference>
<feature type="binding site" evidence="8">
    <location>
        <position position="67"/>
    </location>
    <ligand>
        <name>shikimate</name>
        <dbReference type="ChEBI" id="CHEBI:36208"/>
    </ligand>
</feature>
<dbReference type="GO" id="GO:0004764">
    <property type="term" value="F:shikimate 3-dehydrogenase (NADP+) activity"/>
    <property type="evidence" value="ECO:0007669"/>
    <property type="project" value="UniProtKB-UniRule"/>
</dbReference>
<dbReference type="HAMAP" id="MF_00222">
    <property type="entry name" value="Shikimate_DH_AroE"/>
    <property type="match status" value="1"/>
</dbReference>
<evidence type="ECO:0000313" key="13">
    <source>
        <dbReference type="Proteomes" id="UP000253529"/>
    </source>
</evidence>
<dbReference type="SUPFAM" id="SSF53223">
    <property type="entry name" value="Aminoacid dehydrogenase-like, N-terminal domain"/>
    <property type="match status" value="1"/>
</dbReference>
<keyword evidence="13" id="KW-1185">Reference proteome</keyword>
<evidence type="ECO:0000313" key="12">
    <source>
        <dbReference type="EMBL" id="RBP16377.1"/>
    </source>
</evidence>
<evidence type="ECO:0000259" key="9">
    <source>
        <dbReference type="Pfam" id="PF01488"/>
    </source>
</evidence>
<comment type="subunit">
    <text evidence="8">Homodimer.</text>
</comment>
<keyword evidence="3 8" id="KW-0028">Amino-acid biosynthesis</keyword>
<feature type="binding site" evidence="8">
    <location>
        <position position="251"/>
    </location>
    <ligand>
        <name>shikimate</name>
        <dbReference type="ChEBI" id="CHEBI:36208"/>
    </ligand>
</feature>
<evidence type="ECO:0000256" key="1">
    <source>
        <dbReference type="ARBA" id="ARBA00004871"/>
    </source>
</evidence>
<dbReference type="GO" id="GO:0008652">
    <property type="term" value="P:amino acid biosynthetic process"/>
    <property type="evidence" value="ECO:0007669"/>
    <property type="project" value="UniProtKB-KW"/>
</dbReference>
<feature type="domain" description="SDH C-terminal" evidence="11">
    <location>
        <begin position="244"/>
        <end position="266"/>
    </location>
</feature>
<feature type="domain" description="Quinate/shikimate 5-dehydrogenase/glutamyl-tRNA reductase" evidence="9">
    <location>
        <begin position="125"/>
        <end position="193"/>
    </location>
</feature>